<evidence type="ECO:0000256" key="1">
    <source>
        <dbReference type="ARBA" id="ARBA00004123"/>
    </source>
</evidence>
<sequence>MDVDGDAVQFEDDFEVMEKDPDGRKFDRVSRFICQSELYDMSMTLDVNVEIYPIEVGEHFKLLLTNEVSSKGDSGGAGGGPTGTSLDDWEYVMHGKIFKIETSQSNDNQQNLYISFGGLLLLLVGDAKPLEQFKIDMYTYLLIRRTGT</sequence>
<comment type="subcellular location">
    <subcellularLocation>
        <location evidence="1">Nucleus</location>
    </subcellularLocation>
</comment>
<reference evidence="5" key="1">
    <citation type="submission" date="2021-01" db="EMBL/GenBank/DDBJ databases">
        <authorList>
            <person name="Corre E."/>
            <person name="Pelletier E."/>
            <person name="Niang G."/>
            <person name="Scheremetjew M."/>
            <person name="Finn R."/>
            <person name="Kale V."/>
            <person name="Holt S."/>
            <person name="Cochrane G."/>
            <person name="Meng A."/>
            <person name="Brown T."/>
            <person name="Cohen L."/>
        </authorList>
    </citation>
    <scope>NUCLEOTIDE SEQUENCE</scope>
    <source>
        <strain evidence="5">RCC856</strain>
    </source>
</reference>
<protein>
    <recommendedName>
        <fullName evidence="6">DNA-directed RNA polymerases I, II, and III subunit RPABC3</fullName>
    </recommendedName>
</protein>
<dbReference type="GO" id="GO:0005736">
    <property type="term" value="C:RNA polymerase I complex"/>
    <property type="evidence" value="ECO:0007669"/>
    <property type="project" value="TreeGrafter"/>
</dbReference>
<dbReference type="Pfam" id="PF03870">
    <property type="entry name" value="RNA_pol_Rpb8"/>
    <property type="match status" value="1"/>
</dbReference>
<evidence type="ECO:0008006" key="6">
    <source>
        <dbReference type="Google" id="ProtNLM"/>
    </source>
</evidence>
<dbReference type="PANTHER" id="PTHR10917">
    <property type="entry name" value="DNA-DIRECTED RNA POLYMERASES I, II, AND III SUBUNIT RPABC3"/>
    <property type="match status" value="1"/>
</dbReference>
<proteinExistence type="inferred from homology"/>
<dbReference type="AlphaFoldDB" id="A0A7S2Z3U4"/>
<comment type="similarity">
    <text evidence="2 4">Belongs to the eukaryotic RPB8 RNA polymerase subunit family.</text>
</comment>
<evidence type="ECO:0000256" key="4">
    <source>
        <dbReference type="PIRNR" id="PIRNR000779"/>
    </source>
</evidence>
<keyword evidence="3 4" id="KW-0539">Nucleus</keyword>
<evidence type="ECO:0000313" key="5">
    <source>
        <dbReference type="EMBL" id="CAE0020453.1"/>
    </source>
</evidence>
<dbReference type="EMBL" id="HBHU01007703">
    <property type="protein sequence ID" value="CAE0020453.1"/>
    <property type="molecule type" value="Transcribed_RNA"/>
</dbReference>
<gene>
    <name evidence="5" type="ORF">CLAU1311_LOCUS4983</name>
</gene>
<dbReference type="SMART" id="SM00658">
    <property type="entry name" value="RPOL8c"/>
    <property type="match status" value="1"/>
</dbReference>
<dbReference type="GO" id="GO:0003899">
    <property type="term" value="F:DNA-directed RNA polymerase activity"/>
    <property type="evidence" value="ECO:0007669"/>
    <property type="project" value="UniProtKB-UniRule"/>
</dbReference>
<dbReference type="GO" id="GO:0005666">
    <property type="term" value="C:RNA polymerase III complex"/>
    <property type="evidence" value="ECO:0007669"/>
    <property type="project" value="TreeGrafter"/>
</dbReference>
<dbReference type="Gene3D" id="2.40.50.140">
    <property type="entry name" value="Nucleic acid-binding proteins"/>
    <property type="match status" value="1"/>
</dbReference>
<evidence type="ECO:0000256" key="3">
    <source>
        <dbReference type="ARBA" id="ARBA00023242"/>
    </source>
</evidence>
<accession>A0A7S2Z3U4</accession>
<dbReference type="PANTHER" id="PTHR10917:SF0">
    <property type="entry name" value="DNA-DIRECTED RNA POLYMERASES I, II, AND III SUBUNIT RPABC3"/>
    <property type="match status" value="1"/>
</dbReference>
<dbReference type="SUPFAM" id="SSF50249">
    <property type="entry name" value="Nucleic acid-binding proteins"/>
    <property type="match status" value="1"/>
</dbReference>
<organism evidence="5">
    <name type="scientific">Chloropicon laureae</name>
    <dbReference type="NCBI Taxonomy" id="464258"/>
    <lineage>
        <taxon>Eukaryota</taxon>
        <taxon>Viridiplantae</taxon>
        <taxon>Chlorophyta</taxon>
        <taxon>Chloropicophyceae</taxon>
        <taxon>Chloropicales</taxon>
        <taxon>Chloropicaceae</taxon>
        <taxon>Chloropicon</taxon>
    </lineage>
</organism>
<dbReference type="PIRSF" id="PIRSF000779">
    <property type="entry name" value="RNA_pol_Rpb8"/>
    <property type="match status" value="1"/>
</dbReference>
<dbReference type="GO" id="GO:0005665">
    <property type="term" value="C:RNA polymerase II, core complex"/>
    <property type="evidence" value="ECO:0007669"/>
    <property type="project" value="UniProtKB-UniRule"/>
</dbReference>
<dbReference type="GO" id="GO:0006351">
    <property type="term" value="P:DNA-templated transcription"/>
    <property type="evidence" value="ECO:0007669"/>
    <property type="project" value="UniProtKB-UniRule"/>
</dbReference>
<name>A0A7S2Z3U4_9CHLO</name>
<dbReference type="InterPro" id="IPR005570">
    <property type="entry name" value="RPABC3"/>
</dbReference>
<dbReference type="InterPro" id="IPR012340">
    <property type="entry name" value="NA-bd_OB-fold"/>
</dbReference>
<evidence type="ECO:0000256" key="2">
    <source>
        <dbReference type="ARBA" id="ARBA00008912"/>
    </source>
</evidence>